<evidence type="ECO:0000259" key="1">
    <source>
        <dbReference type="PROSITE" id="PS51819"/>
    </source>
</evidence>
<dbReference type="SUPFAM" id="SSF54593">
    <property type="entry name" value="Glyoxalase/Bleomycin resistance protein/Dihydroxybiphenyl dioxygenase"/>
    <property type="match status" value="1"/>
</dbReference>
<dbReference type="Proteomes" id="UP000019494">
    <property type="component" value="Unassembled WGS sequence"/>
</dbReference>
<dbReference type="InterPro" id="IPR037523">
    <property type="entry name" value="VOC_core"/>
</dbReference>
<sequence length="129" mass="14263">MAKVSFGNIAFDCKEPVELARFYAGLLGGEVDADPEGDWVSLHWDGPDLAFQHAPDHRPPSWQDGELQAHIDFLVEDIQSAHARVVELGGRALDPTSDPKPGEERGFRVYADPAGHLFCLCRPSPDAWR</sequence>
<dbReference type="InterPro" id="IPR029068">
    <property type="entry name" value="Glyas_Bleomycin-R_OHBP_Dase"/>
</dbReference>
<organism evidence="2 3">
    <name type="scientific">Intrasporangium chromatireducens Q5-1</name>
    <dbReference type="NCBI Taxonomy" id="584657"/>
    <lineage>
        <taxon>Bacteria</taxon>
        <taxon>Bacillati</taxon>
        <taxon>Actinomycetota</taxon>
        <taxon>Actinomycetes</taxon>
        <taxon>Micrococcales</taxon>
        <taxon>Intrasporangiaceae</taxon>
        <taxon>Intrasporangium</taxon>
    </lineage>
</organism>
<evidence type="ECO:0000313" key="3">
    <source>
        <dbReference type="Proteomes" id="UP000019494"/>
    </source>
</evidence>
<accession>W9GFV2</accession>
<dbReference type="PANTHER" id="PTHR35908:SF1">
    <property type="entry name" value="CONSERVED PROTEIN"/>
    <property type="match status" value="1"/>
</dbReference>
<protein>
    <submittedName>
        <fullName evidence="2">Glyoxalase</fullName>
    </submittedName>
</protein>
<feature type="domain" description="VOC" evidence="1">
    <location>
        <begin position="5"/>
        <end position="123"/>
    </location>
</feature>
<dbReference type="EMBL" id="AWQS01000346">
    <property type="protein sequence ID" value="EWT04057.1"/>
    <property type="molecule type" value="Genomic_DNA"/>
</dbReference>
<gene>
    <name evidence="2" type="ORF">N864_12065</name>
</gene>
<dbReference type="Pfam" id="PF18029">
    <property type="entry name" value="Glyoxalase_6"/>
    <property type="match status" value="1"/>
</dbReference>
<dbReference type="Gene3D" id="3.10.180.10">
    <property type="entry name" value="2,3-Dihydroxybiphenyl 1,2-Dioxygenase, domain 1"/>
    <property type="match status" value="1"/>
</dbReference>
<proteinExistence type="predicted"/>
<dbReference type="CDD" id="cd06587">
    <property type="entry name" value="VOC"/>
    <property type="match status" value="1"/>
</dbReference>
<keyword evidence="3" id="KW-1185">Reference proteome</keyword>
<dbReference type="AlphaFoldDB" id="W9GFV2"/>
<reference evidence="3" key="1">
    <citation type="submission" date="2013-08" db="EMBL/GenBank/DDBJ databases">
        <title>Intrasporangium oryzae NRRL B-24470.</title>
        <authorList>
            <person name="Liu H."/>
            <person name="Wang G."/>
        </authorList>
    </citation>
    <scope>NUCLEOTIDE SEQUENCE [LARGE SCALE GENOMIC DNA]</scope>
    <source>
        <strain evidence="3">Q5-1</strain>
    </source>
</reference>
<evidence type="ECO:0000313" key="2">
    <source>
        <dbReference type="EMBL" id="EWT04057.1"/>
    </source>
</evidence>
<comment type="caution">
    <text evidence="2">The sequence shown here is derived from an EMBL/GenBank/DDBJ whole genome shotgun (WGS) entry which is preliminary data.</text>
</comment>
<dbReference type="InterPro" id="IPR041581">
    <property type="entry name" value="Glyoxalase_6"/>
</dbReference>
<dbReference type="PROSITE" id="PS51819">
    <property type="entry name" value="VOC"/>
    <property type="match status" value="1"/>
</dbReference>
<dbReference type="PANTHER" id="PTHR35908">
    <property type="entry name" value="HYPOTHETICAL FUSION PROTEIN"/>
    <property type="match status" value="1"/>
</dbReference>
<name>W9GFV2_9MICO</name>
<dbReference type="PATRIC" id="fig|584657.3.peg.4061"/>